<sequence>MLNRINIHLKLLSSKKDVYFNKVWSTKQGDYPFIIGIDIDGTMYYPDGDTMVSALNQIELAYSKWHYIQEVLKDTFKRDKECLYLTFQPIIELHYDDGSVKELDTKDDWFSFDWHEGYDWSLEERLNQLFFETEQAGEALGDNVEDLEEWLESNPLIWSWDNVSMS</sequence>
<accession>A0A0U2ZR50</accession>
<name>A0A0U2ZR50_9CAUD</name>
<proteinExistence type="predicted"/>
<dbReference type="Proteomes" id="UP000203327">
    <property type="component" value="Segment"/>
</dbReference>
<reference evidence="1 2" key="1">
    <citation type="submission" date="2014-10" db="EMBL/GenBank/DDBJ databases">
        <title>Proteus mirabilis bacteriophage PM 93.</title>
        <authorList>
            <person name="Shedko E.D."/>
            <person name="Morozova V.V."/>
            <person name="Tupikin A.E."/>
            <person name="Kabilov M.R."/>
            <person name="Kurilshikov A.M."/>
            <person name="Babkin I.V."/>
            <person name="Tikunova N.V."/>
        </authorList>
    </citation>
    <scope>NUCLEOTIDE SEQUENCE [LARGE SCALE GENOMIC DNA]</scope>
</reference>
<dbReference type="GeneID" id="26824029"/>
<evidence type="ECO:0000313" key="1">
    <source>
        <dbReference type="EMBL" id="ALS88290.1"/>
    </source>
</evidence>
<dbReference type="RefSeq" id="YP_009186847.1">
    <property type="nucleotide sequence ID" value="NC_027390.1"/>
</dbReference>
<dbReference type="EMBL" id="KM819696">
    <property type="protein sequence ID" value="ALS88290.1"/>
    <property type="molecule type" value="Genomic_DNA"/>
</dbReference>
<keyword evidence="2" id="KW-1185">Reference proteome</keyword>
<organism evidence="1 2">
    <name type="scientific">Proteus phage PM 93</name>
    <dbReference type="NCBI Taxonomy" id="1560284"/>
    <lineage>
        <taxon>Viruses</taxon>
        <taxon>Duplodnaviria</taxon>
        <taxon>Heunggongvirae</taxon>
        <taxon>Uroviricota</taxon>
        <taxon>Caudoviricetes</taxon>
        <taxon>Autographivirales</taxon>
        <taxon>Autosignataviridae</taxon>
        <taxon>Molineuxvirinae</taxon>
        <taxon>Acadevirus</taxon>
        <taxon>Acadevirus PM93</taxon>
    </lineage>
</organism>
<dbReference type="KEGG" id="vg:26824029"/>
<protein>
    <submittedName>
        <fullName evidence="1">Uncharacterized protein</fullName>
    </submittedName>
</protein>
<dbReference type="OrthoDB" id="30806at10239"/>
<gene>
    <name evidence="1" type="ORF">PM93_004</name>
</gene>
<evidence type="ECO:0000313" key="2">
    <source>
        <dbReference type="Proteomes" id="UP000203327"/>
    </source>
</evidence>